<evidence type="ECO:0000256" key="7">
    <source>
        <dbReference type="SAM" id="Phobius"/>
    </source>
</evidence>
<keyword evidence="10" id="KW-1185">Reference proteome</keyword>
<comment type="subcellular location">
    <subcellularLocation>
        <location evidence="1">Cell membrane</location>
        <topology evidence="1">Multi-pass membrane protein</topology>
    </subcellularLocation>
</comment>
<dbReference type="AlphaFoldDB" id="A0A346AYV0"/>
<evidence type="ECO:0000259" key="8">
    <source>
        <dbReference type="Pfam" id="PF00892"/>
    </source>
</evidence>
<evidence type="ECO:0000256" key="4">
    <source>
        <dbReference type="ARBA" id="ARBA00022692"/>
    </source>
</evidence>
<feature type="transmembrane region" description="Helical" evidence="7">
    <location>
        <begin position="252"/>
        <end position="271"/>
    </location>
</feature>
<evidence type="ECO:0000256" key="3">
    <source>
        <dbReference type="ARBA" id="ARBA00022475"/>
    </source>
</evidence>
<proteinExistence type="inferred from homology"/>
<dbReference type="InterPro" id="IPR050638">
    <property type="entry name" value="AA-Vitamin_Transporters"/>
</dbReference>
<comment type="similarity">
    <text evidence="2">Belongs to the EamA transporter family.</text>
</comment>
<dbReference type="Pfam" id="PF00892">
    <property type="entry name" value="EamA"/>
    <property type="match status" value="2"/>
</dbReference>
<feature type="transmembrane region" description="Helical" evidence="7">
    <location>
        <begin position="38"/>
        <end position="58"/>
    </location>
</feature>
<evidence type="ECO:0000256" key="1">
    <source>
        <dbReference type="ARBA" id="ARBA00004651"/>
    </source>
</evidence>
<reference evidence="9 10" key="1">
    <citation type="submission" date="2018-05" db="EMBL/GenBank/DDBJ databases">
        <title>Complete genome sequence of Megasphaera sp. AJH120T, isolated from the ceca of a chicken.</title>
        <authorList>
            <person name="Maki J."/>
            <person name="Looft T."/>
        </authorList>
    </citation>
    <scope>NUCLEOTIDE SEQUENCE [LARGE SCALE GENOMIC DNA]</scope>
    <source>
        <strain evidence="9 10">AJH120</strain>
    </source>
</reference>
<accession>A0A346AYV0</accession>
<dbReference type="Proteomes" id="UP000254337">
    <property type="component" value="Chromosome"/>
</dbReference>
<evidence type="ECO:0000256" key="6">
    <source>
        <dbReference type="ARBA" id="ARBA00023136"/>
    </source>
</evidence>
<dbReference type="KEGG" id="meg:DKB62_05375"/>
<keyword evidence="4 7" id="KW-0812">Transmembrane</keyword>
<feature type="transmembrane region" description="Helical" evidence="7">
    <location>
        <begin position="133"/>
        <end position="150"/>
    </location>
</feature>
<dbReference type="EMBL" id="CP029462">
    <property type="protein sequence ID" value="AXL21043.1"/>
    <property type="molecule type" value="Genomic_DNA"/>
</dbReference>
<protein>
    <submittedName>
        <fullName evidence="9">EamA family transporter</fullName>
    </submittedName>
</protein>
<dbReference type="GO" id="GO:0005886">
    <property type="term" value="C:plasma membrane"/>
    <property type="evidence" value="ECO:0007669"/>
    <property type="project" value="UniProtKB-SubCell"/>
</dbReference>
<feature type="transmembrane region" description="Helical" evidence="7">
    <location>
        <begin position="9"/>
        <end position="32"/>
    </location>
</feature>
<feature type="transmembrane region" description="Helical" evidence="7">
    <location>
        <begin position="78"/>
        <end position="97"/>
    </location>
</feature>
<feature type="transmembrane region" description="Helical" evidence="7">
    <location>
        <begin position="277"/>
        <end position="296"/>
    </location>
</feature>
<feature type="transmembrane region" description="Helical" evidence="7">
    <location>
        <begin position="218"/>
        <end position="240"/>
    </location>
</feature>
<dbReference type="PANTHER" id="PTHR32322">
    <property type="entry name" value="INNER MEMBRANE TRANSPORTER"/>
    <property type="match status" value="1"/>
</dbReference>
<dbReference type="SUPFAM" id="SSF103481">
    <property type="entry name" value="Multidrug resistance efflux transporter EmrE"/>
    <property type="match status" value="2"/>
</dbReference>
<evidence type="ECO:0000313" key="10">
    <source>
        <dbReference type="Proteomes" id="UP000254337"/>
    </source>
</evidence>
<sequence length="299" mass="31872">MALSALYKGILYCVLGAVTWGVNGTVSQYLFTHYVVDSAWITALRMIAAGVVLLVLFFPKQRAAFYGMFHDPASLRNLLLLSIFGLLLCQYSYLTAIKYSNSATATVLQTLNVVLMSFFLAVRFRRRPSARELVSVALAVLGVFLVATNGNPSTMVLSPQGLTWGLIGAAGCVAYPTLSQGLAIQWGAVPVNAAGMIIGGTALCFGVQAWGMTPELDAVGWLTVAFIILIGTALSFTLFVQGIRLVGPMKSTLIGTLEPVTAAVISAAWLGTAFHPVELAGFVCILATVFLIVVQWPSR</sequence>
<dbReference type="RefSeq" id="WP_107196224.1">
    <property type="nucleotide sequence ID" value="NZ_CP029462.1"/>
</dbReference>
<keyword evidence="5 7" id="KW-1133">Transmembrane helix</keyword>
<keyword evidence="3" id="KW-1003">Cell membrane</keyword>
<feature type="transmembrane region" description="Helical" evidence="7">
    <location>
        <begin position="162"/>
        <end position="184"/>
    </location>
</feature>
<feature type="transmembrane region" description="Helical" evidence="7">
    <location>
        <begin position="191"/>
        <end position="212"/>
    </location>
</feature>
<keyword evidence="6 7" id="KW-0472">Membrane</keyword>
<feature type="transmembrane region" description="Helical" evidence="7">
    <location>
        <begin position="103"/>
        <end position="121"/>
    </location>
</feature>
<dbReference type="InterPro" id="IPR000620">
    <property type="entry name" value="EamA_dom"/>
</dbReference>
<evidence type="ECO:0000256" key="5">
    <source>
        <dbReference type="ARBA" id="ARBA00022989"/>
    </source>
</evidence>
<dbReference type="PANTHER" id="PTHR32322:SF18">
    <property type="entry name" value="S-ADENOSYLMETHIONINE_S-ADENOSYLHOMOCYSTEINE TRANSPORTER"/>
    <property type="match status" value="1"/>
</dbReference>
<gene>
    <name evidence="9" type="ORF">DKB62_05375</name>
</gene>
<evidence type="ECO:0000313" key="9">
    <source>
        <dbReference type="EMBL" id="AXL21043.1"/>
    </source>
</evidence>
<feature type="domain" description="EamA" evidence="8">
    <location>
        <begin position="8"/>
        <end position="147"/>
    </location>
</feature>
<feature type="domain" description="EamA" evidence="8">
    <location>
        <begin position="161"/>
        <end position="293"/>
    </location>
</feature>
<dbReference type="InterPro" id="IPR037185">
    <property type="entry name" value="EmrE-like"/>
</dbReference>
<dbReference type="OrthoDB" id="9810818at2"/>
<evidence type="ECO:0000256" key="2">
    <source>
        <dbReference type="ARBA" id="ARBA00007362"/>
    </source>
</evidence>
<name>A0A346AYV0_9FIRM</name>
<organism evidence="9 10">
    <name type="scientific">Megasphaera stantonii</name>
    <dbReference type="NCBI Taxonomy" id="2144175"/>
    <lineage>
        <taxon>Bacteria</taxon>
        <taxon>Bacillati</taxon>
        <taxon>Bacillota</taxon>
        <taxon>Negativicutes</taxon>
        <taxon>Veillonellales</taxon>
        <taxon>Veillonellaceae</taxon>
        <taxon>Megasphaera</taxon>
    </lineage>
</organism>